<feature type="transmembrane region" description="Helical" evidence="1">
    <location>
        <begin position="129"/>
        <end position="152"/>
    </location>
</feature>
<feature type="transmembrane region" description="Helical" evidence="1">
    <location>
        <begin position="56"/>
        <end position="79"/>
    </location>
</feature>
<reference evidence="3" key="1">
    <citation type="submission" date="2017-02" db="UniProtKB">
        <authorList>
            <consortium name="WormBaseParasite"/>
        </authorList>
    </citation>
    <scope>IDENTIFICATION</scope>
</reference>
<feature type="transmembrane region" description="Helical" evidence="1">
    <location>
        <begin position="105"/>
        <end position="122"/>
    </location>
</feature>
<sequence>MNNIILDKVNAREEYLLASIEVTILSVLEIIVNLYLLIKALKNKRFKTRKFFKNVIIIMSSIYIIHGLFELILVSYYFIHYFLSIPIYLKVCTKLRVISSHWGEFLISTPIITTIIRFLLIVKEINSNIFIIILIFIIFNTPMFYIVISLLFEIETEYIYDEVCTFRLTSFKTIYLLLEKVNYGLLIALPITSVILNYSIYLYVIKQRKLNKSGESVINSKKFFYSISIQSICPLLGQIPTIILAFHLSMTNESNYLAWRIIDGIYFLGNSFCVLLSLIILKEFRRMILEDIYYLKKKIKTCLIYLLIVI</sequence>
<dbReference type="AlphaFoldDB" id="A0A0N5A6N0"/>
<evidence type="ECO:0000256" key="1">
    <source>
        <dbReference type="SAM" id="Phobius"/>
    </source>
</evidence>
<dbReference type="WBParaSite" id="PTRK_0001765400.1">
    <property type="protein sequence ID" value="PTRK_0001765400.1"/>
    <property type="gene ID" value="PTRK_0001765400"/>
</dbReference>
<evidence type="ECO:0000313" key="2">
    <source>
        <dbReference type="Proteomes" id="UP000038045"/>
    </source>
</evidence>
<evidence type="ECO:0000313" key="3">
    <source>
        <dbReference type="WBParaSite" id="PTRK_0001765400.1"/>
    </source>
</evidence>
<name>A0A0N5A6N0_PARTI</name>
<dbReference type="PANTHER" id="PTHR38614">
    <property type="entry name" value="PROTEIN CBG09954"/>
    <property type="match status" value="1"/>
</dbReference>
<keyword evidence="1" id="KW-0812">Transmembrane</keyword>
<dbReference type="PANTHER" id="PTHR38614:SF1">
    <property type="entry name" value="G_PROTEIN_RECEP_F1_2 DOMAIN-CONTAINING PROTEIN"/>
    <property type="match status" value="1"/>
</dbReference>
<dbReference type="InterPro" id="IPR010601">
    <property type="entry name" value="DUF1182"/>
</dbReference>
<feature type="transmembrane region" description="Helical" evidence="1">
    <location>
        <begin position="15"/>
        <end position="36"/>
    </location>
</feature>
<feature type="transmembrane region" description="Helical" evidence="1">
    <location>
        <begin position="258"/>
        <end position="281"/>
    </location>
</feature>
<keyword evidence="1" id="KW-0472">Membrane</keyword>
<protein>
    <submittedName>
        <fullName evidence="3">G_PROTEIN_RECEP_F1_2 domain-containing protein</fullName>
    </submittedName>
</protein>
<keyword evidence="2" id="KW-1185">Reference proteome</keyword>
<proteinExistence type="predicted"/>
<accession>A0A0N5A6N0</accession>
<dbReference type="Proteomes" id="UP000038045">
    <property type="component" value="Unplaced"/>
</dbReference>
<feature type="transmembrane region" description="Helical" evidence="1">
    <location>
        <begin position="183"/>
        <end position="204"/>
    </location>
</feature>
<organism evidence="2 3">
    <name type="scientific">Parastrongyloides trichosuri</name>
    <name type="common">Possum-specific nematode worm</name>
    <dbReference type="NCBI Taxonomy" id="131310"/>
    <lineage>
        <taxon>Eukaryota</taxon>
        <taxon>Metazoa</taxon>
        <taxon>Ecdysozoa</taxon>
        <taxon>Nematoda</taxon>
        <taxon>Chromadorea</taxon>
        <taxon>Rhabditida</taxon>
        <taxon>Tylenchina</taxon>
        <taxon>Panagrolaimomorpha</taxon>
        <taxon>Strongyloidoidea</taxon>
        <taxon>Strongyloididae</taxon>
        <taxon>Parastrongyloides</taxon>
    </lineage>
</organism>
<keyword evidence="1" id="KW-1133">Transmembrane helix</keyword>
<feature type="transmembrane region" description="Helical" evidence="1">
    <location>
        <begin position="224"/>
        <end position="246"/>
    </location>
</feature>